<dbReference type="AlphaFoldDB" id="A0A2K9DC36"/>
<reference evidence="2 3" key="1">
    <citation type="submission" date="2017-12" db="EMBL/GenBank/DDBJ databases">
        <title>Isolation and characterization of estrogens degradatiion strain Microbacterium hominis SJTG1.</title>
        <authorList>
            <person name="Xiong W."/>
            <person name="Yin C."/>
            <person name="Zheng D."/>
            <person name="Liang R."/>
        </authorList>
    </citation>
    <scope>NUCLEOTIDE SEQUENCE [LARGE SCALE GENOMIC DNA]</scope>
    <source>
        <strain evidence="2 3">SJTG1</strain>
    </source>
</reference>
<dbReference type="KEGG" id="mhos:CXR34_09030"/>
<evidence type="ECO:0000313" key="2">
    <source>
        <dbReference type="EMBL" id="AUG31160.1"/>
    </source>
</evidence>
<feature type="domain" description="Uracil-DNA glycosylase-like" evidence="1">
    <location>
        <begin position="44"/>
        <end position="179"/>
    </location>
</feature>
<dbReference type="EMBL" id="CP025299">
    <property type="protein sequence ID" value="AUG31160.1"/>
    <property type="molecule type" value="Genomic_DNA"/>
</dbReference>
<name>A0A2K9DC36_9MICO</name>
<proteinExistence type="predicted"/>
<sequence length="196" mass="21170">MIVDRLAMLESESAVQPLREWARSLSERSGELVPQFDPAEAGVDAKLLFLQEAPGPMTNAGSRRRGSGFISVDNNDATAEAVWRARDAAGLHDGFLAWNIVPWYLGAASRKPTAREVAEGAQATLELLSLLPYLEVVALAGRYAQAGWQRHIAPVVGEDVVTVNVWHPSPLSLNQPGRRAAFNSSMVGLSGVLRES</sequence>
<dbReference type="Gene3D" id="3.40.470.10">
    <property type="entry name" value="Uracil-DNA glycosylase-like domain"/>
    <property type="match status" value="1"/>
</dbReference>
<accession>A0A2K9DC36</accession>
<evidence type="ECO:0000259" key="1">
    <source>
        <dbReference type="Pfam" id="PF03167"/>
    </source>
</evidence>
<dbReference type="InterPro" id="IPR036895">
    <property type="entry name" value="Uracil-DNA_glycosylase-like_sf"/>
</dbReference>
<organism evidence="2 3">
    <name type="scientific">Microbacterium hominis</name>
    <dbReference type="NCBI Taxonomy" id="162426"/>
    <lineage>
        <taxon>Bacteria</taxon>
        <taxon>Bacillati</taxon>
        <taxon>Actinomycetota</taxon>
        <taxon>Actinomycetes</taxon>
        <taxon>Micrococcales</taxon>
        <taxon>Microbacteriaceae</taxon>
        <taxon>Microbacterium</taxon>
    </lineage>
</organism>
<dbReference type="Pfam" id="PF03167">
    <property type="entry name" value="UDG"/>
    <property type="match status" value="1"/>
</dbReference>
<dbReference type="SUPFAM" id="SSF52141">
    <property type="entry name" value="Uracil-DNA glycosylase-like"/>
    <property type="match status" value="1"/>
</dbReference>
<evidence type="ECO:0000313" key="3">
    <source>
        <dbReference type="Proteomes" id="UP000233276"/>
    </source>
</evidence>
<dbReference type="InterPro" id="IPR005122">
    <property type="entry name" value="Uracil-DNA_glycosylase-like"/>
</dbReference>
<dbReference type="CDD" id="cd10035">
    <property type="entry name" value="UDG_like"/>
    <property type="match status" value="1"/>
</dbReference>
<dbReference type="Proteomes" id="UP000233276">
    <property type="component" value="Chromosome"/>
</dbReference>
<gene>
    <name evidence="2" type="ORF">CXR34_09030</name>
</gene>
<protein>
    <recommendedName>
        <fullName evidence="1">Uracil-DNA glycosylase-like domain-containing protein</fullName>
    </recommendedName>
</protein>